<proteinExistence type="predicted"/>
<feature type="non-terminal residue" evidence="1">
    <location>
        <position position="1"/>
    </location>
</feature>
<comment type="caution">
    <text evidence="1">The sequence shown here is derived from an EMBL/GenBank/DDBJ whole genome shotgun (WGS) entry which is preliminary data.</text>
</comment>
<protein>
    <submittedName>
        <fullName evidence="1">Uncharacterized protein</fullName>
    </submittedName>
</protein>
<dbReference type="Proteomes" id="UP000815260">
    <property type="component" value="Chromosome 6B"/>
</dbReference>
<accession>A0A9R1IDN5</accession>
<dbReference type="AlphaFoldDB" id="A0A9R1IDN5"/>
<reference evidence="1" key="1">
    <citation type="journal article" date="2017" name="Gigascience">
        <title>The first near-complete assembly of the hexaploid bread wheat genome, Triticum aestivum.</title>
        <authorList>
            <person name="Zimin A.V."/>
            <person name="Puiu D."/>
            <person name="Hall R."/>
            <person name="Kingan S."/>
            <person name="Clavijo B.J."/>
            <person name="Salzberg S.L."/>
        </authorList>
    </citation>
    <scope>NUCLEOTIDE SEQUENCE</scope>
    <source>
        <tissue evidence="1">Leaf</tissue>
    </source>
</reference>
<sequence>RNKRYYQRPLWIILPVLVRLLR</sequence>
<name>A0A9R1IDN5_WHEAT</name>
<organism evidence="1">
    <name type="scientific">Triticum aestivum</name>
    <name type="common">Wheat</name>
    <dbReference type="NCBI Taxonomy" id="4565"/>
    <lineage>
        <taxon>Eukaryota</taxon>
        <taxon>Viridiplantae</taxon>
        <taxon>Streptophyta</taxon>
        <taxon>Embryophyta</taxon>
        <taxon>Tracheophyta</taxon>
        <taxon>Spermatophyta</taxon>
        <taxon>Magnoliopsida</taxon>
        <taxon>Liliopsida</taxon>
        <taxon>Poales</taxon>
        <taxon>Poaceae</taxon>
        <taxon>BOP clade</taxon>
        <taxon>Pooideae</taxon>
        <taxon>Triticodae</taxon>
        <taxon>Triticeae</taxon>
        <taxon>Triticinae</taxon>
        <taxon>Triticum</taxon>
    </lineage>
</organism>
<reference evidence="1" key="2">
    <citation type="submission" date="2020-03" db="EMBL/GenBank/DDBJ databases">
        <title>The second near-complete assembly of the hexaploid bread wheat (Triticum aestivum) genome.</title>
        <authorList>
            <person name="Zimin A.V."/>
            <person name="Puiu D."/>
            <person name="Shumante A."/>
            <person name="Alonge M."/>
            <person name="Salzberg S.L."/>
        </authorList>
    </citation>
    <scope>NUCLEOTIDE SEQUENCE</scope>
    <source>
        <tissue evidence="1">Leaf</tissue>
    </source>
</reference>
<evidence type="ECO:0000313" key="1">
    <source>
        <dbReference type="EMBL" id="KAF7081788.1"/>
    </source>
</evidence>
<dbReference type="EMBL" id="CM022227">
    <property type="protein sequence ID" value="KAF7081788.1"/>
    <property type="molecule type" value="Genomic_DNA"/>
</dbReference>
<gene>
    <name evidence="1" type="ORF">CFC21_085693</name>
</gene>